<organism evidence="2 3">
    <name type="scientific">Faecalicatena fissicatena</name>
    <dbReference type="NCBI Taxonomy" id="290055"/>
    <lineage>
        <taxon>Bacteria</taxon>
        <taxon>Bacillati</taxon>
        <taxon>Bacillota</taxon>
        <taxon>Clostridia</taxon>
        <taxon>Lachnospirales</taxon>
        <taxon>Lachnospiraceae</taxon>
        <taxon>Faecalicatena</taxon>
    </lineage>
</organism>
<dbReference type="InterPro" id="IPR042229">
    <property type="entry name" value="Listeria/Bacterioides_rpt_sf"/>
</dbReference>
<evidence type="ECO:0000256" key="1">
    <source>
        <dbReference type="ARBA" id="ARBA00004196"/>
    </source>
</evidence>
<gene>
    <name evidence="2" type="ORF">H7U36_07550</name>
</gene>
<dbReference type="InterPro" id="IPR013378">
    <property type="entry name" value="InlB-like_B-rpt"/>
</dbReference>
<dbReference type="EMBL" id="JACLYY010000006">
    <property type="protein sequence ID" value="MBM6737956.1"/>
    <property type="molecule type" value="Genomic_DNA"/>
</dbReference>
<dbReference type="Gene3D" id="3.80.10.10">
    <property type="entry name" value="Ribonuclease Inhibitor"/>
    <property type="match status" value="1"/>
</dbReference>
<proteinExistence type="predicted"/>
<evidence type="ECO:0000313" key="2">
    <source>
        <dbReference type="EMBL" id="MBM6737956.1"/>
    </source>
</evidence>
<comment type="subcellular location">
    <subcellularLocation>
        <location evidence="1">Cell envelope</location>
    </subcellularLocation>
</comment>
<dbReference type="RefSeq" id="WP_205155949.1">
    <property type="nucleotide sequence ID" value="NZ_JACLYY010000006.1"/>
</dbReference>
<name>A0ABS2E8J1_9FIRM</name>
<dbReference type="Gene3D" id="2.60.40.4270">
    <property type="entry name" value="Listeria-Bacteroides repeat domain"/>
    <property type="match status" value="1"/>
</dbReference>
<dbReference type="Proteomes" id="UP000716906">
    <property type="component" value="Unassembled WGS sequence"/>
</dbReference>
<comment type="caution">
    <text evidence="2">The sequence shown here is derived from an EMBL/GenBank/DDBJ whole genome shotgun (WGS) entry which is preliminary data.</text>
</comment>
<accession>A0ABS2E8J1</accession>
<dbReference type="InterPro" id="IPR032675">
    <property type="entry name" value="LRR_dom_sf"/>
</dbReference>
<keyword evidence="3" id="KW-1185">Reference proteome</keyword>
<sequence>MDEIIRLSGYMWDGEQDREAVVEKLCKVLVLVIFGVCLWTAAESLSSSRADERGYSAESSFVRNQAVEDEKQGMIPLAFSVSDSLDFSVPAPIPAPAVDQKVQENMENLGTQAVPSDVPAGSGSAVSAIPVESDQAEGSLAEEPEEVLPAMLTIHLYGNGGSPAVATVAEQADAVSSENWNIPQRPGKVFDGWYLDEACTRPFEAVEEGTTVLELYAGWSELEGFVSDDEGHILSCTSGGVIVDGLLALPGVSACTGIEAGALAGVTGQIMEIYIPANILYIAPGAFDSLPNLMYIEVEAGNPNYYSENGILYTAGGEIAGRPVWYTGE</sequence>
<evidence type="ECO:0000313" key="3">
    <source>
        <dbReference type="Proteomes" id="UP000716906"/>
    </source>
</evidence>
<reference evidence="2 3" key="1">
    <citation type="journal article" date="2021" name="Sci. Rep.">
        <title>The distribution of antibiotic resistance genes in chicken gut microbiota commensals.</title>
        <authorList>
            <person name="Juricova H."/>
            <person name="Matiasovicova J."/>
            <person name="Kubasova T."/>
            <person name="Cejkova D."/>
            <person name="Rychlik I."/>
        </authorList>
    </citation>
    <scope>NUCLEOTIDE SEQUENCE [LARGE SCALE GENOMIC DNA]</scope>
    <source>
        <strain evidence="2 3">An773</strain>
    </source>
</reference>
<dbReference type="NCBIfam" id="TIGR02543">
    <property type="entry name" value="List_Bact_rpt"/>
    <property type="match status" value="1"/>
</dbReference>
<protein>
    <submittedName>
        <fullName evidence="2">InlB B-repeat-containing protein</fullName>
    </submittedName>
</protein>